<protein>
    <recommendedName>
        <fullName evidence="5">Transcription factor hoxa13</fullName>
    </recommendedName>
</protein>
<gene>
    <name evidence="3" type="ORF">K444DRAFT_633944</name>
</gene>
<name>A0A2J6SWD1_9HELO</name>
<evidence type="ECO:0000313" key="3">
    <source>
        <dbReference type="EMBL" id="PMD55084.1"/>
    </source>
</evidence>
<dbReference type="Proteomes" id="UP000235371">
    <property type="component" value="Unassembled WGS sequence"/>
</dbReference>
<dbReference type="RefSeq" id="XP_024731988.1">
    <property type="nucleotide sequence ID" value="XM_024883675.1"/>
</dbReference>
<feature type="region of interest" description="Disordered" evidence="2">
    <location>
        <begin position="300"/>
        <end position="322"/>
    </location>
</feature>
<dbReference type="PANTHER" id="PTHR23242">
    <property type="entry name" value="TRANSCRIPTION FACTOR HOXA13"/>
    <property type="match status" value="1"/>
</dbReference>
<dbReference type="InParanoid" id="A0A2J6SWD1"/>
<dbReference type="GeneID" id="36591752"/>
<feature type="coiled-coil region" evidence="1">
    <location>
        <begin position="487"/>
        <end position="531"/>
    </location>
</feature>
<keyword evidence="1" id="KW-0175">Coiled coil</keyword>
<evidence type="ECO:0008006" key="5">
    <source>
        <dbReference type="Google" id="ProtNLM"/>
    </source>
</evidence>
<dbReference type="PANTHER" id="PTHR23242:SF9">
    <property type="entry name" value="TRANSCRIPTION FACTOR HOXA13"/>
    <property type="match status" value="1"/>
</dbReference>
<proteinExistence type="predicted"/>
<keyword evidence="4" id="KW-1185">Reference proteome</keyword>
<dbReference type="EMBL" id="KZ613856">
    <property type="protein sequence ID" value="PMD55084.1"/>
    <property type="molecule type" value="Genomic_DNA"/>
</dbReference>
<evidence type="ECO:0000256" key="1">
    <source>
        <dbReference type="SAM" id="Coils"/>
    </source>
</evidence>
<evidence type="ECO:0000256" key="2">
    <source>
        <dbReference type="SAM" id="MobiDB-lite"/>
    </source>
</evidence>
<feature type="region of interest" description="Disordered" evidence="2">
    <location>
        <begin position="669"/>
        <end position="703"/>
    </location>
</feature>
<feature type="region of interest" description="Disordered" evidence="2">
    <location>
        <begin position="1"/>
        <end position="27"/>
    </location>
</feature>
<feature type="coiled-coil region" evidence="1">
    <location>
        <begin position="345"/>
        <end position="372"/>
    </location>
</feature>
<dbReference type="STRING" id="1095630.A0A2J6SWD1"/>
<sequence>MTAESNGRPVEPSQKGMNGSANAPRSKPVKTAKGFNLFSAISRLLTWYSIITILIRCPATSDLLTDTSPKICKPYFQLRSVVAPHLEPYYHTYAAPYVDAAQPYYDTLDQRIITPAKALGLKYGAPRVAQAQAFGQAQWEKTLQPQVLKYQGIAKEKYDQTLGPHVEKAFAAAGPYYDLAKTNALQTYYEFVLPTYTTIEPYAVQGYGVANGFALNTAIPYSQWAWTTATVFLDRTVWPKLRILYGENVEPQLVRIGERLGRYRDGRKLKALIDEVDSSSSASAATESFSSVLSSVASAHSTAPPVPGVTHEPQISEQEAKAKDVMANAQKVVAKDLKTWQEKFAKAADEGSDELEERITEITDRLIQNQAQGVGKALVIQLEETVKSSLQTLKKSIISIVKDDKDIETSEDALNAAVRKAGVAIKEKAQAVRTWRQSYDREANSLVSQSAETTFEILDNIRDLGLQEIGMRWAWTDGITHKDWKKYHQLKNKFDEWRTDVEKVLTEHPGLEKARAASEEVESQAMAIAEDAAKELARLKETGRWKISAGDSSDDFSTKIMPTAAAVVAKKVAEKVSELSEAVAPTSQGIVESVVSIASSIAASQIENVQSAVSSASASIVGTPQGSAESVISVGSSSASSLSSIIGTSQGTVESAVSVAKASGSSIMDQASSSVLGSPEGSTKSRNSLSENASSSIVGKEPESASSLSSAASSSVSSGHSKLSEGALKASASLSSTTSSITSSLSKSSTSASSSISSAASASGTGSKKVWGGAMAAEVPARQIVSEDIVDDSDDKRITDSIAAKATEAYSAALSRASDNFAHARSIISAQISGEPKPYHQEILGSLETAYTDSVAAARARLQDAVSAASTVVYGTPTPAYQSVWESLSSTAQSRLSDDLSVASAQYEEAKSYIASLNAPTPTQQKLLDQIQEQYYAGVGMAHARYSDFINAASSAVMPTKTPWAESAASAASENWEALITKASSQIYGAPTPYFITQRPFSEAMEYAAQATDGVASQYSAIQSLISEVVSGKEPDFIESVYNLFSSVFTPPPTVEAILDSASSRVNEAVEAASIQFYGTTTGYAEAAQSSITDAASSAQKAISEAIWGTQTGTYESATSAAAERYASATAVISRAIYGQEQGVVESAQSRLSAAVESARVKLADFAASAGEGANEYIKQASEGMEDFASGVSSVMASAKPSAKDEL</sequence>
<dbReference type="OrthoDB" id="3260408at2759"/>
<organism evidence="3 4">
    <name type="scientific">Hyaloscypha bicolor E</name>
    <dbReference type="NCBI Taxonomy" id="1095630"/>
    <lineage>
        <taxon>Eukaryota</taxon>
        <taxon>Fungi</taxon>
        <taxon>Dikarya</taxon>
        <taxon>Ascomycota</taxon>
        <taxon>Pezizomycotina</taxon>
        <taxon>Leotiomycetes</taxon>
        <taxon>Helotiales</taxon>
        <taxon>Hyaloscyphaceae</taxon>
        <taxon>Hyaloscypha</taxon>
        <taxon>Hyaloscypha bicolor</taxon>
    </lineage>
</organism>
<evidence type="ECO:0000313" key="4">
    <source>
        <dbReference type="Proteomes" id="UP000235371"/>
    </source>
</evidence>
<dbReference type="AlphaFoldDB" id="A0A2J6SWD1"/>
<feature type="compositionally biased region" description="Polar residues" evidence="2">
    <location>
        <begin position="669"/>
        <end position="684"/>
    </location>
</feature>
<feature type="compositionally biased region" description="Low complexity" evidence="2">
    <location>
        <begin position="685"/>
        <end position="696"/>
    </location>
</feature>
<accession>A0A2J6SWD1</accession>
<feature type="region of interest" description="Disordered" evidence="2">
    <location>
        <begin position="740"/>
        <end position="768"/>
    </location>
</feature>
<reference evidence="3 4" key="1">
    <citation type="submission" date="2016-04" db="EMBL/GenBank/DDBJ databases">
        <title>A degradative enzymes factory behind the ericoid mycorrhizal symbiosis.</title>
        <authorList>
            <consortium name="DOE Joint Genome Institute"/>
            <person name="Martino E."/>
            <person name="Morin E."/>
            <person name="Grelet G."/>
            <person name="Kuo A."/>
            <person name="Kohler A."/>
            <person name="Daghino S."/>
            <person name="Barry K."/>
            <person name="Choi C."/>
            <person name="Cichocki N."/>
            <person name="Clum A."/>
            <person name="Copeland A."/>
            <person name="Hainaut M."/>
            <person name="Haridas S."/>
            <person name="Labutti K."/>
            <person name="Lindquist E."/>
            <person name="Lipzen A."/>
            <person name="Khouja H.-R."/>
            <person name="Murat C."/>
            <person name="Ohm R."/>
            <person name="Olson A."/>
            <person name="Spatafora J."/>
            <person name="Veneault-Fourrey C."/>
            <person name="Henrissat B."/>
            <person name="Grigoriev I."/>
            <person name="Martin F."/>
            <person name="Perotto S."/>
        </authorList>
    </citation>
    <scope>NUCLEOTIDE SEQUENCE [LARGE SCALE GENOMIC DNA]</scope>
    <source>
        <strain evidence="3 4">E</strain>
    </source>
</reference>